<dbReference type="OrthoDB" id="8858565at2"/>
<organism evidence="1 2">
    <name type="scientific">Labrys okinawensis</name>
    <dbReference type="NCBI Taxonomy" id="346911"/>
    <lineage>
        <taxon>Bacteria</taxon>
        <taxon>Pseudomonadati</taxon>
        <taxon>Pseudomonadota</taxon>
        <taxon>Alphaproteobacteria</taxon>
        <taxon>Hyphomicrobiales</taxon>
        <taxon>Xanthobacteraceae</taxon>
        <taxon>Labrys</taxon>
    </lineage>
</organism>
<keyword evidence="2" id="KW-1185">Reference proteome</keyword>
<evidence type="ECO:0000313" key="1">
    <source>
        <dbReference type="EMBL" id="PRH86563.1"/>
    </source>
</evidence>
<sequence>MPRRIVYRVLKVGDRWWVRRDEEPAADFRTKNAAVMAATRLALQVHQDGHDAQLVVHHEDGTIEAERTYGHDPFPPRG</sequence>
<dbReference type="Pfam" id="PF09954">
    <property type="entry name" value="DUF2188"/>
    <property type="match status" value="1"/>
</dbReference>
<accession>A0A2S9QB31</accession>
<dbReference type="InterPro" id="IPR018691">
    <property type="entry name" value="DUF2188"/>
</dbReference>
<evidence type="ECO:0000313" key="2">
    <source>
        <dbReference type="Proteomes" id="UP000237682"/>
    </source>
</evidence>
<dbReference type="AlphaFoldDB" id="A0A2S9QB31"/>
<reference evidence="1 2" key="1">
    <citation type="submission" date="2018-02" db="EMBL/GenBank/DDBJ databases">
        <title>Whole genome sequencing of endophytic bacterium.</title>
        <authorList>
            <person name="Eedara R."/>
            <person name="Podile A.R."/>
        </authorList>
    </citation>
    <scope>NUCLEOTIDE SEQUENCE [LARGE SCALE GENOMIC DNA]</scope>
    <source>
        <strain evidence="1 2">RP1T</strain>
    </source>
</reference>
<gene>
    <name evidence="1" type="ORF">C5L14_14610</name>
</gene>
<evidence type="ECO:0008006" key="3">
    <source>
        <dbReference type="Google" id="ProtNLM"/>
    </source>
</evidence>
<name>A0A2S9QB31_9HYPH</name>
<proteinExistence type="predicted"/>
<dbReference type="RefSeq" id="WP_105862793.1">
    <property type="nucleotide sequence ID" value="NZ_PUEJ01000005.1"/>
</dbReference>
<protein>
    <recommendedName>
        <fullName evidence="3">DUF2188 domain-containing protein</fullName>
    </recommendedName>
</protein>
<dbReference type="EMBL" id="PUEJ01000005">
    <property type="protein sequence ID" value="PRH86563.1"/>
    <property type="molecule type" value="Genomic_DNA"/>
</dbReference>
<comment type="caution">
    <text evidence="1">The sequence shown here is derived from an EMBL/GenBank/DDBJ whole genome shotgun (WGS) entry which is preliminary data.</text>
</comment>
<dbReference type="Proteomes" id="UP000237682">
    <property type="component" value="Unassembled WGS sequence"/>
</dbReference>